<dbReference type="Pfam" id="PF10936">
    <property type="entry name" value="DUF2617"/>
    <property type="match status" value="1"/>
</dbReference>
<dbReference type="KEGG" id="tsph:KIH39_14765"/>
<protein>
    <submittedName>
        <fullName evidence="1">DUF2617 family protein</fullName>
    </submittedName>
</protein>
<keyword evidence="2" id="KW-1185">Reference proteome</keyword>
<dbReference type="EMBL" id="CP074694">
    <property type="protein sequence ID" value="QVL30117.1"/>
    <property type="molecule type" value="Genomic_DNA"/>
</dbReference>
<dbReference type="InterPro" id="IPR024486">
    <property type="entry name" value="DUF2617"/>
</dbReference>
<organism evidence="1 2">
    <name type="scientific">Telmatocola sphagniphila</name>
    <dbReference type="NCBI Taxonomy" id="1123043"/>
    <lineage>
        <taxon>Bacteria</taxon>
        <taxon>Pseudomonadati</taxon>
        <taxon>Planctomycetota</taxon>
        <taxon>Planctomycetia</taxon>
        <taxon>Gemmatales</taxon>
        <taxon>Gemmataceae</taxon>
    </lineage>
</organism>
<proteinExistence type="predicted"/>
<gene>
    <name evidence="1" type="ORF">KIH39_14765</name>
</gene>
<name>A0A8E6B1M5_9BACT</name>
<accession>A0A8E6B1M5</accession>
<sequence length="177" mass="20463">MLRPRVRDLEFHLYSRPVHPELFQTFMLRTVQKDDYQISVRLTPSGHVLTFRNPLFWLTEVTSVRNQPLPSHGHLMGHRFQGERNDTLHPIPEFRYCTTTQVESLSEVHFEKVQSEIISDGSKSGLLFRFNPQNRLFLTPVSYMSVQAGRGILSITALHTFPSENTVVKTISLIEKS</sequence>
<evidence type="ECO:0000313" key="1">
    <source>
        <dbReference type="EMBL" id="QVL30117.1"/>
    </source>
</evidence>
<dbReference type="RefSeq" id="WP_213494001.1">
    <property type="nucleotide sequence ID" value="NZ_CP074694.1"/>
</dbReference>
<dbReference type="Proteomes" id="UP000676194">
    <property type="component" value="Chromosome"/>
</dbReference>
<evidence type="ECO:0000313" key="2">
    <source>
        <dbReference type="Proteomes" id="UP000676194"/>
    </source>
</evidence>
<reference evidence="1" key="1">
    <citation type="submission" date="2021-05" db="EMBL/GenBank/DDBJ databases">
        <title>Complete genome sequence of the cellulolytic planctomycete Telmatocola sphagniphila SP2T and characterization of the first cellulase from planctomycetes.</title>
        <authorList>
            <person name="Rakitin A.L."/>
            <person name="Beletsky A.V."/>
            <person name="Naumoff D.G."/>
            <person name="Kulichevskaya I.S."/>
            <person name="Mardanov A.V."/>
            <person name="Ravin N.V."/>
            <person name="Dedysh S.N."/>
        </authorList>
    </citation>
    <scope>NUCLEOTIDE SEQUENCE</scope>
    <source>
        <strain evidence="1">SP2T</strain>
    </source>
</reference>
<dbReference type="AlphaFoldDB" id="A0A8E6B1M5"/>